<dbReference type="NCBIfam" id="NF047436">
    <property type="entry name" value="LA_2272_repeat"/>
    <property type="match status" value="2"/>
</dbReference>
<dbReference type="EMBL" id="RQGM01000001">
    <property type="protein sequence ID" value="TGL90097.1"/>
    <property type="molecule type" value="Genomic_DNA"/>
</dbReference>
<sequence>MKHTNFRIFKISFLFLTQWTIFLFLLNCGVTGFTNEHSVVRVPVKTETEVFHANFLHGEVKNLYGLNLGVVNVIKERLIGFQVGGANVSEGKTYGAQVGVIYNSAKKGGFTIQAGVANNVEEGGAGVQVGIYNKGENQGLFITAGAYNRGGSGANVGLINNEGFGLNVGGFNYGYGVNVGVVNSGKGLSIGALNIGEDGNLQIGILNFCTEGPFPIMIVLNYCSKPTETIEPKPAATKVDTKIAPTNK</sequence>
<reference evidence="1 2" key="1">
    <citation type="journal article" date="2019" name="PLoS Negl. Trop. Dis.">
        <title>Revisiting the worldwide diversity of Leptospira species in the environment.</title>
        <authorList>
            <person name="Vincent A.T."/>
            <person name="Schiettekatte O."/>
            <person name="Bourhy P."/>
            <person name="Veyrier F.J."/>
            <person name="Picardeau M."/>
        </authorList>
    </citation>
    <scope>NUCLEOTIDE SEQUENCE [LARGE SCALE GENOMIC DNA]</scope>
    <source>
        <strain evidence="1 2">201702445</strain>
    </source>
</reference>
<gene>
    <name evidence="1" type="ORF">EHQ83_00045</name>
</gene>
<dbReference type="NCBIfam" id="NF047435">
    <property type="entry name" value="LA_2272_fam_lipo"/>
    <property type="match status" value="1"/>
</dbReference>
<comment type="caution">
    <text evidence="1">The sequence shown here is derived from an EMBL/GenBank/DDBJ whole genome shotgun (WGS) entry which is preliminary data.</text>
</comment>
<protein>
    <recommendedName>
        <fullName evidence="3">PPE family protein</fullName>
    </recommendedName>
</protein>
<organism evidence="1 2">
    <name type="scientific">Leptospira yasudae</name>
    <dbReference type="NCBI Taxonomy" id="2202201"/>
    <lineage>
        <taxon>Bacteria</taxon>
        <taxon>Pseudomonadati</taxon>
        <taxon>Spirochaetota</taxon>
        <taxon>Spirochaetia</taxon>
        <taxon>Leptospirales</taxon>
        <taxon>Leptospiraceae</taxon>
        <taxon>Leptospira</taxon>
    </lineage>
</organism>
<evidence type="ECO:0000313" key="1">
    <source>
        <dbReference type="EMBL" id="TGL90097.1"/>
    </source>
</evidence>
<dbReference type="AlphaFoldDB" id="A0A6N4QX15"/>
<name>A0A6N4QX15_9LEPT</name>
<dbReference type="RefSeq" id="WP_135750151.1">
    <property type="nucleotide sequence ID" value="NZ_RQGK01000054.1"/>
</dbReference>
<proteinExistence type="predicted"/>
<evidence type="ECO:0000313" key="2">
    <source>
        <dbReference type="Proteomes" id="UP000297613"/>
    </source>
</evidence>
<evidence type="ECO:0008006" key="3">
    <source>
        <dbReference type="Google" id="ProtNLM"/>
    </source>
</evidence>
<dbReference type="Proteomes" id="UP000297613">
    <property type="component" value="Unassembled WGS sequence"/>
</dbReference>
<dbReference type="InterPro" id="IPR058093">
    <property type="entry name" value="LA_2272-like"/>
</dbReference>
<accession>A0A6N4QX15</accession>